<evidence type="ECO:0000313" key="8">
    <source>
        <dbReference type="EMBL" id="KAG2257774.1"/>
    </source>
</evidence>
<dbReference type="SUPFAM" id="SSF50916">
    <property type="entry name" value="Rap30/74 interaction domains"/>
    <property type="match status" value="1"/>
</dbReference>
<evidence type="ECO:0000256" key="5">
    <source>
        <dbReference type="ARBA" id="ARBA00023163"/>
    </source>
</evidence>
<dbReference type="InterPro" id="IPR040450">
    <property type="entry name" value="TFIIF_beta_HTH"/>
</dbReference>
<proteinExistence type="inferred from homology"/>
<gene>
    <name evidence="8" type="ORF">Bca52824_077068</name>
</gene>
<dbReference type="FunFam" id="1.10.10.10:FF:000035">
    <property type="entry name" value="General transcription factor IIF subunit 2"/>
    <property type="match status" value="1"/>
</dbReference>
<comment type="similarity">
    <text evidence="2">Belongs to the TFIIF beta subunit family.</text>
</comment>
<dbReference type="InterPro" id="IPR036388">
    <property type="entry name" value="WH-like_DNA-bd_sf"/>
</dbReference>
<dbReference type="CDD" id="cd07980">
    <property type="entry name" value="TFIIF_beta"/>
    <property type="match status" value="1"/>
</dbReference>
<dbReference type="PANTHER" id="PTHR10445">
    <property type="entry name" value="GENERAL TRANSCRIPTION FACTOR IIF SUBUNIT 2"/>
    <property type="match status" value="1"/>
</dbReference>
<dbReference type="OrthoDB" id="26094at2759"/>
<dbReference type="InterPro" id="IPR036390">
    <property type="entry name" value="WH_DNA-bd_sf"/>
</dbReference>
<dbReference type="Pfam" id="PF02270">
    <property type="entry name" value="TFIIF_beta"/>
    <property type="match status" value="1"/>
</dbReference>
<evidence type="ECO:0000256" key="1">
    <source>
        <dbReference type="ARBA" id="ARBA00004123"/>
    </source>
</evidence>
<dbReference type="AlphaFoldDB" id="A0A8X7TXW8"/>
<dbReference type="Gene3D" id="1.10.10.10">
    <property type="entry name" value="Winged helix-like DNA-binding domain superfamily/Winged helix DNA-binding domain"/>
    <property type="match status" value="1"/>
</dbReference>
<evidence type="ECO:0000256" key="3">
    <source>
        <dbReference type="ARBA" id="ARBA00023015"/>
    </source>
</evidence>
<evidence type="ECO:0000256" key="2">
    <source>
        <dbReference type="ARBA" id="ARBA00009543"/>
    </source>
</evidence>
<dbReference type="SUPFAM" id="SSF46785">
    <property type="entry name" value="Winged helix' DNA-binding domain"/>
    <property type="match status" value="1"/>
</dbReference>
<reference evidence="8 9" key="1">
    <citation type="submission" date="2020-02" db="EMBL/GenBank/DDBJ databases">
        <authorList>
            <person name="Ma Q."/>
            <person name="Huang Y."/>
            <person name="Song X."/>
            <person name="Pei D."/>
        </authorList>
    </citation>
    <scope>NUCLEOTIDE SEQUENCE [LARGE SCALE GENOMIC DNA]</scope>
    <source>
        <strain evidence="8">Sxm20200214</strain>
        <tissue evidence="8">Leaf</tissue>
    </source>
</reference>
<dbReference type="EMBL" id="JAAMPC010000015">
    <property type="protein sequence ID" value="KAG2257774.1"/>
    <property type="molecule type" value="Genomic_DNA"/>
</dbReference>
<evidence type="ECO:0000313" key="9">
    <source>
        <dbReference type="Proteomes" id="UP000886595"/>
    </source>
</evidence>
<keyword evidence="9" id="KW-1185">Reference proteome</keyword>
<keyword evidence="3" id="KW-0805">Transcription regulation</keyword>
<dbReference type="InterPro" id="IPR003196">
    <property type="entry name" value="TFIIF_beta"/>
</dbReference>
<organism evidence="8 9">
    <name type="scientific">Brassica carinata</name>
    <name type="common">Ethiopian mustard</name>
    <name type="synonym">Abyssinian cabbage</name>
    <dbReference type="NCBI Taxonomy" id="52824"/>
    <lineage>
        <taxon>Eukaryota</taxon>
        <taxon>Viridiplantae</taxon>
        <taxon>Streptophyta</taxon>
        <taxon>Embryophyta</taxon>
        <taxon>Tracheophyta</taxon>
        <taxon>Spermatophyta</taxon>
        <taxon>Magnoliopsida</taxon>
        <taxon>eudicotyledons</taxon>
        <taxon>Gunneridae</taxon>
        <taxon>Pentapetalae</taxon>
        <taxon>rosids</taxon>
        <taxon>malvids</taxon>
        <taxon>Brassicales</taxon>
        <taxon>Brassicaceae</taxon>
        <taxon>Brassiceae</taxon>
        <taxon>Brassica</taxon>
    </lineage>
</organism>
<feature type="domain" description="TFIIF beta subunit HTH" evidence="7">
    <location>
        <begin position="215"/>
        <end position="278"/>
    </location>
</feature>
<dbReference type="PANTHER" id="PTHR10445:SF2">
    <property type="entry name" value="TRANSCRIPTION INITIATION FACTOR IIF, BETA SUBUNIT"/>
    <property type="match status" value="1"/>
</dbReference>
<name>A0A8X7TXW8_BRACI</name>
<evidence type="ECO:0000259" key="7">
    <source>
        <dbReference type="Pfam" id="PF02270"/>
    </source>
</evidence>
<dbReference type="GO" id="GO:0005674">
    <property type="term" value="C:transcription factor TFIIF complex"/>
    <property type="evidence" value="ECO:0007669"/>
    <property type="project" value="InterPro"/>
</dbReference>
<comment type="subcellular location">
    <subcellularLocation>
        <location evidence="1">Nucleus</location>
    </subcellularLocation>
</comment>
<protein>
    <recommendedName>
        <fullName evidence="7">TFIIF beta subunit HTH domain-containing protein</fullName>
    </recommendedName>
</protein>
<keyword evidence="5" id="KW-0804">Transcription</keyword>
<keyword evidence="4" id="KW-0238">DNA-binding</keyword>
<accession>A0A8X7TXW8</accession>
<dbReference type="GO" id="GO:0003677">
    <property type="term" value="F:DNA binding"/>
    <property type="evidence" value="ECO:0007669"/>
    <property type="project" value="UniProtKB-KW"/>
</dbReference>
<sequence length="283" mass="32845">MKMEEFGAKKNEDQTLETDFAERPMWLMKCPSLIASALQSLPSTDDSYLPVAKVILSFDPLAAVDEEETKFVMELARAGSGNIPKRFGLDMSKDFIPMSVFSESSSQGKMSVEGKIKNKFHMSPRTENMESYGKLCRERATKSMCKNKQIQVSFKEWFIPLHLYKNDHVYGFILDQVIDNATGMYMWPTPGTVAPTGTFEKKKVTTKTTEMKRTRRDRREMEEVMFNLFERQSHWTLRNLIQDTDQPEQFLKDLLRDLCIYNNKGSNQGTYELKPEYKRSTQE</sequence>
<keyword evidence="6" id="KW-0539">Nucleus</keyword>
<comment type="caution">
    <text evidence="8">The sequence shown here is derived from an EMBL/GenBank/DDBJ whole genome shotgun (WGS) entry which is preliminary data.</text>
</comment>
<dbReference type="Proteomes" id="UP000886595">
    <property type="component" value="Unassembled WGS sequence"/>
</dbReference>
<evidence type="ECO:0000256" key="6">
    <source>
        <dbReference type="ARBA" id="ARBA00023242"/>
    </source>
</evidence>
<evidence type="ECO:0000256" key="4">
    <source>
        <dbReference type="ARBA" id="ARBA00023125"/>
    </source>
</evidence>
<dbReference type="InterPro" id="IPR011039">
    <property type="entry name" value="TFIIF_interaction"/>
</dbReference>
<dbReference type="GO" id="GO:0006367">
    <property type="term" value="P:transcription initiation at RNA polymerase II promoter"/>
    <property type="evidence" value="ECO:0007669"/>
    <property type="project" value="InterPro"/>
</dbReference>